<dbReference type="Proteomes" id="UP000004483">
    <property type="component" value="Unassembled WGS sequence"/>
</dbReference>
<organism evidence="1 2">
    <name type="scientific">Limosilactobacillus vaginalis DSM 5837 = ATCC 49540</name>
    <dbReference type="NCBI Taxonomy" id="1423814"/>
    <lineage>
        <taxon>Bacteria</taxon>
        <taxon>Bacillati</taxon>
        <taxon>Bacillota</taxon>
        <taxon>Bacilli</taxon>
        <taxon>Lactobacillales</taxon>
        <taxon>Lactobacillaceae</taxon>
        <taxon>Limosilactobacillus</taxon>
    </lineage>
</organism>
<protein>
    <submittedName>
        <fullName evidence="1">Uncharacterized protein</fullName>
    </submittedName>
</protein>
<dbReference type="eggNOG" id="ENOG50319HB">
    <property type="taxonomic scope" value="Bacteria"/>
</dbReference>
<evidence type="ECO:0000313" key="2">
    <source>
        <dbReference type="Proteomes" id="UP000004483"/>
    </source>
</evidence>
<proteinExistence type="predicted"/>
<comment type="caution">
    <text evidence="1">The sequence shown here is derived from an EMBL/GenBank/DDBJ whole genome shotgun (WGS) entry which is preliminary data.</text>
</comment>
<dbReference type="EMBL" id="ACGV01000193">
    <property type="protein sequence ID" value="EEJ39766.1"/>
    <property type="molecule type" value="Genomic_DNA"/>
</dbReference>
<reference evidence="1 2" key="1">
    <citation type="submission" date="2009-01" db="EMBL/GenBank/DDBJ databases">
        <authorList>
            <person name="Qin X."/>
            <person name="Bachman B."/>
            <person name="Battles P."/>
            <person name="Bell A."/>
            <person name="Bess C."/>
            <person name="Bickham C."/>
            <person name="Chaboub L."/>
            <person name="Chen D."/>
            <person name="Coyle M."/>
            <person name="Deiros D.R."/>
            <person name="Dinh H."/>
            <person name="Forbes L."/>
            <person name="Fowler G."/>
            <person name="Francisco L."/>
            <person name="Fu Q."/>
            <person name="Gubbala S."/>
            <person name="Hale W."/>
            <person name="Han Y."/>
            <person name="Hemphill L."/>
            <person name="Highlander S.K."/>
            <person name="Hirani K."/>
            <person name="Hogues M."/>
            <person name="Jackson L."/>
            <person name="Jakkamsetti A."/>
            <person name="Javaid M."/>
            <person name="Jiang H."/>
            <person name="Korchina V."/>
            <person name="Kovar C."/>
            <person name="Lara F."/>
            <person name="Lee S."/>
            <person name="Mata R."/>
            <person name="Mathew T."/>
            <person name="Moen C."/>
            <person name="Morales K."/>
            <person name="Munidasa M."/>
            <person name="Nazareth L."/>
            <person name="Ngo R."/>
            <person name="Nguyen L."/>
            <person name="Okwuonu G."/>
            <person name="Ongeri F."/>
            <person name="Patil S."/>
            <person name="Petrosino J."/>
            <person name="Pham C."/>
            <person name="Pham P."/>
            <person name="Pu L.-L."/>
            <person name="Puazo M."/>
            <person name="Raj R."/>
            <person name="Reid J."/>
            <person name="Rouhana J."/>
            <person name="Saada N."/>
            <person name="Shang Y."/>
            <person name="Simmons D."/>
            <person name="Thornton R."/>
            <person name="Warren J."/>
            <person name="Weissenberger G."/>
            <person name="Zhang J."/>
            <person name="Zhang L."/>
            <person name="Zhou C."/>
            <person name="Zhu D."/>
            <person name="Muzny D."/>
            <person name="Worley K."/>
            <person name="Gibbs R."/>
        </authorList>
    </citation>
    <scope>NUCLEOTIDE SEQUENCE [LARGE SCALE GENOMIC DNA]</scope>
    <source>
        <strain evidence="1 2">ATCC 49540</strain>
    </source>
</reference>
<accession>C2EWD0</accession>
<gene>
    <name evidence="1" type="ORF">HMPREF0549_1766</name>
</gene>
<sequence length="125" mass="14453">MTAWIQYQSEVEQMITEARRKWASTIKRLEVLPEDKFIGDDGVVYYKASGSVKSNLRVAVYYLGCLDERGEEYQVPFDRKKFESLLSEPVGKKKLDEAVRIKHECAKMARRNAYEVLTTKSPVRG</sequence>
<dbReference type="HOGENOM" id="CLU_1989833_0_0_9"/>
<evidence type="ECO:0000313" key="1">
    <source>
        <dbReference type="EMBL" id="EEJ39766.1"/>
    </source>
</evidence>
<dbReference type="AlphaFoldDB" id="C2EWD0"/>
<dbReference type="STRING" id="1423814.HMPREF0549_1766"/>
<name>C2EWD0_9LACO</name>